<feature type="compositionally biased region" description="Basic and acidic residues" evidence="6">
    <location>
        <begin position="1"/>
        <end position="14"/>
    </location>
</feature>
<evidence type="ECO:0000256" key="5">
    <source>
        <dbReference type="ARBA" id="ARBA00023136"/>
    </source>
</evidence>
<dbReference type="SUPFAM" id="SSF103473">
    <property type="entry name" value="MFS general substrate transporter"/>
    <property type="match status" value="1"/>
</dbReference>
<sequence length="526" mass="55599">MSDLFTEKVGEEPKGTSNASDTEVVADSFSEKAEQATEQFSDEQYPQGLKLIALAGASLSAVFLIALDQTIVGTAIPKITAEFNGLDDVSWYAAAYFMTFGAAQTSAGKIYKFFNLKWTFLWSMLIFEVGSLICGVAPTSKALVAGRAIAGLGGAGLSVGVLGPLLGGAFTESVTWRWCFYINLPIGGLAAAAVVFFFHLPAAAAPPPATWKERLLHIDPVGVVLVMGAITCFILGLQYGGITHPWNSSVVIGLLVGFGVLSIALVTWEIWIGEYAMMMPRLYRRRSLSATAPFQFFFMGSYIVLLYYLPLYFQSILGVSPIRSGVNNLPLMASAAVFALVGGIVVMKTGRAQLVMMLGSMVTTAAIGLIYTLDIGTSTARWAGYQVFVGSVMSFAIMHGLAVAQADVGPEDLSAVTSNLLFFQTVGGAFSTSIGQSVFVNRLLLALAESAPGVDPNLVLFTGASDLQHVFSEGVLPGVLKAYMVGLKGSFAVAIAFCGCAFLISLAIPMKKLPSHEPGQGPVAMA</sequence>
<keyword evidence="5 7" id="KW-0472">Membrane</keyword>
<reference evidence="9" key="1">
    <citation type="submission" date="2015-01" db="EMBL/GenBank/DDBJ databases">
        <authorList>
            <person name="Durling Mikael"/>
        </authorList>
    </citation>
    <scope>NUCLEOTIDE SEQUENCE</scope>
</reference>
<feature type="transmembrane region" description="Helical" evidence="7">
    <location>
        <begin position="489"/>
        <end position="508"/>
    </location>
</feature>
<accession>A0A0B7K8F2</accession>
<dbReference type="PROSITE" id="PS50850">
    <property type="entry name" value="MFS"/>
    <property type="match status" value="1"/>
</dbReference>
<dbReference type="InterPro" id="IPR020846">
    <property type="entry name" value="MFS_dom"/>
</dbReference>
<evidence type="ECO:0000313" key="9">
    <source>
        <dbReference type="EMBL" id="CEO50996.1"/>
    </source>
</evidence>
<evidence type="ECO:0000259" key="8">
    <source>
        <dbReference type="PROSITE" id="PS50850"/>
    </source>
</evidence>
<keyword evidence="2" id="KW-0813">Transport</keyword>
<evidence type="ECO:0000256" key="6">
    <source>
        <dbReference type="SAM" id="MobiDB-lite"/>
    </source>
</evidence>
<dbReference type="AlphaFoldDB" id="A0A0B7K8F2"/>
<comment type="subcellular location">
    <subcellularLocation>
        <location evidence="1">Membrane</location>
        <topology evidence="1">Multi-pass membrane protein</topology>
    </subcellularLocation>
</comment>
<feature type="transmembrane region" description="Helical" evidence="7">
    <location>
        <begin position="119"/>
        <end position="137"/>
    </location>
</feature>
<proteinExistence type="predicted"/>
<keyword evidence="4 7" id="KW-1133">Transmembrane helix</keyword>
<evidence type="ECO:0000256" key="4">
    <source>
        <dbReference type="ARBA" id="ARBA00022989"/>
    </source>
</evidence>
<dbReference type="Gene3D" id="1.20.1720.10">
    <property type="entry name" value="Multidrug resistance protein D"/>
    <property type="match status" value="2"/>
</dbReference>
<dbReference type="PANTHER" id="PTHR23501:SF177">
    <property type="entry name" value="MAJOR FACILITATOR SUPERFAMILY (MFS) PROFILE DOMAIN-CONTAINING PROTEIN-RELATED"/>
    <property type="match status" value="1"/>
</dbReference>
<feature type="region of interest" description="Disordered" evidence="6">
    <location>
        <begin position="1"/>
        <end position="32"/>
    </location>
</feature>
<evidence type="ECO:0000256" key="7">
    <source>
        <dbReference type="SAM" id="Phobius"/>
    </source>
</evidence>
<feature type="transmembrane region" description="Helical" evidence="7">
    <location>
        <begin position="149"/>
        <end position="170"/>
    </location>
</feature>
<feature type="transmembrane region" description="Helical" evidence="7">
    <location>
        <begin position="329"/>
        <end position="347"/>
    </location>
</feature>
<feature type="domain" description="Major facilitator superfamily (MFS) profile" evidence="8">
    <location>
        <begin position="54"/>
        <end position="526"/>
    </location>
</feature>
<protein>
    <recommendedName>
        <fullName evidence="8">Major facilitator superfamily (MFS) profile domain-containing protein</fullName>
    </recommendedName>
</protein>
<feature type="transmembrane region" description="Helical" evidence="7">
    <location>
        <begin position="182"/>
        <end position="200"/>
    </location>
</feature>
<dbReference type="PANTHER" id="PTHR23501">
    <property type="entry name" value="MAJOR FACILITATOR SUPERFAMILY"/>
    <property type="match status" value="1"/>
</dbReference>
<keyword evidence="3 7" id="KW-0812">Transmembrane</keyword>
<dbReference type="GO" id="GO:0005886">
    <property type="term" value="C:plasma membrane"/>
    <property type="evidence" value="ECO:0007669"/>
    <property type="project" value="TreeGrafter"/>
</dbReference>
<dbReference type="CDD" id="cd17502">
    <property type="entry name" value="MFS_Azr1_MDR_like"/>
    <property type="match status" value="1"/>
</dbReference>
<dbReference type="Pfam" id="PF07690">
    <property type="entry name" value="MFS_1"/>
    <property type="match status" value="1"/>
</dbReference>
<feature type="transmembrane region" description="Helical" evidence="7">
    <location>
        <begin position="288"/>
        <end position="309"/>
    </location>
</feature>
<dbReference type="InterPro" id="IPR011701">
    <property type="entry name" value="MFS"/>
</dbReference>
<feature type="transmembrane region" description="Helical" evidence="7">
    <location>
        <begin position="416"/>
        <end position="439"/>
    </location>
</feature>
<feature type="transmembrane region" description="Helical" evidence="7">
    <location>
        <begin position="385"/>
        <end position="404"/>
    </location>
</feature>
<evidence type="ECO:0000256" key="1">
    <source>
        <dbReference type="ARBA" id="ARBA00004141"/>
    </source>
</evidence>
<name>A0A0B7K8F2_BIOOC</name>
<feature type="transmembrane region" description="Helical" evidence="7">
    <location>
        <begin position="51"/>
        <end position="77"/>
    </location>
</feature>
<feature type="transmembrane region" description="Helical" evidence="7">
    <location>
        <begin position="221"/>
        <end position="240"/>
    </location>
</feature>
<feature type="transmembrane region" description="Helical" evidence="7">
    <location>
        <begin position="246"/>
        <end position="268"/>
    </location>
</feature>
<organism evidence="9">
    <name type="scientific">Bionectria ochroleuca</name>
    <name type="common">Gliocladium roseum</name>
    <dbReference type="NCBI Taxonomy" id="29856"/>
    <lineage>
        <taxon>Eukaryota</taxon>
        <taxon>Fungi</taxon>
        <taxon>Dikarya</taxon>
        <taxon>Ascomycota</taxon>
        <taxon>Pezizomycotina</taxon>
        <taxon>Sordariomycetes</taxon>
        <taxon>Hypocreomycetidae</taxon>
        <taxon>Hypocreales</taxon>
        <taxon>Bionectriaceae</taxon>
        <taxon>Clonostachys</taxon>
    </lineage>
</organism>
<evidence type="ECO:0000256" key="2">
    <source>
        <dbReference type="ARBA" id="ARBA00022448"/>
    </source>
</evidence>
<evidence type="ECO:0000256" key="3">
    <source>
        <dbReference type="ARBA" id="ARBA00022692"/>
    </source>
</evidence>
<dbReference type="GO" id="GO:0022857">
    <property type="term" value="F:transmembrane transporter activity"/>
    <property type="evidence" value="ECO:0007669"/>
    <property type="project" value="InterPro"/>
</dbReference>
<gene>
    <name evidence="9" type="ORF">BN869_000007054_1</name>
</gene>
<dbReference type="Gene3D" id="1.20.1250.20">
    <property type="entry name" value="MFS general substrate transporter like domains"/>
    <property type="match status" value="1"/>
</dbReference>
<feature type="transmembrane region" description="Helical" evidence="7">
    <location>
        <begin position="89"/>
        <end position="107"/>
    </location>
</feature>
<dbReference type="EMBL" id="CDPU01000021">
    <property type="protein sequence ID" value="CEO50996.1"/>
    <property type="molecule type" value="Genomic_DNA"/>
</dbReference>
<dbReference type="InterPro" id="IPR036259">
    <property type="entry name" value="MFS_trans_sf"/>
</dbReference>
<feature type="transmembrane region" description="Helical" evidence="7">
    <location>
        <begin position="354"/>
        <end position="373"/>
    </location>
</feature>